<sequence length="122" mass="14169">VTPVYSSINVEDGLDRHHELSHNYLKQHTDTPPNHNNVDQCNGLHSSVTPRLPTTIESHSPERKRRRIQHDYQRLSCSEYGNDKDKRFTETDHLRITPDRSLASETKSQVSSLKSFTQLDYQ</sequence>
<feature type="non-terminal residue" evidence="2">
    <location>
        <position position="122"/>
    </location>
</feature>
<feature type="compositionally biased region" description="Basic and acidic residues" evidence="1">
    <location>
        <begin position="81"/>
        <end position="98"/>
    </location>
</feature>
<feature type="non-terminal residue" evidence="2">
    <location>
        <position position="1"/>
    </location>
</feature>
<name>A0A0B6YSM3_9EUPU</name>
<accession>A0A0B6YSM3</accession>
<evidence type="ECO:0000256" key="1">
    <source>
        <dbReference type="SAM" id="MobiDB-lite"/>
    </source>
</evidence>
<evidence type="ECO:0000313" key="2">
    <source>
        <dbReference type="EMBL" id="CEK59259.1"/>
    </source>
</evidence>
<feature type="compositionally biased region" description="Polar residues" evidence="1">
    <location>
        <begin position="103"/>
        <end position="122"/>
    </location>
</feature>
<proteinExistence type="predicted"/>
<organism evidence="2">
    <name type="scientific">Arion vulgaris</name>
    <dbReference type="NCBI Taxonomy" id="1028688"/>
    <lineage>
        <taxon>Eukaryota</taxon>
        <taxon>Metazoa</taxon>
        <taxon>Spiralia</taxon>
        <taxon>Lophotrochozoa</taxon>
        <taxon>Mollusca</taxon>
        <taxon>Gastropoda</taxon>
        <taxon>Heterobranchia</taxon>
        <taxon>Euthyneura</taxon>
        <taxon>Panpulmonata</taxon>
        <taxon>Eupulmonata</taxon>
        <taxon>Stylommatophora</taxon>
        <taxon>Helicina</taxon>
        <taxon>Arionoidea</taxon>
        <taxon>Arionidae</taxon>
        <taxon>Arion</taxon>
    </lineage>
</organism>
<dbReference type="EMBL" id="HACG01012394">
    <property type="protein sequence ID" value="CEK59259.1"/>
    <property type="molecule type" value="Transcribed_RNA"/>
</dbReference>
<gene>
    <name evidence="2" type="primary">ORF35710</name>
</gene>
<dbReference type="AlphaFoldDB" id="A0A0B6YSM3"/>
<protein>
    <submittedName>
        <fullName evidence="2">Uncharacterized protein</fullName>
    </submittedName>
</protein>
<reference evidence="2" key="1">
    <citation type="submission" date="2014-12" db="EMBL/GenBank/DDBJ databases">
        <title>Insight into the proteome of Arion vulgaris.</title>
        <authorList>
            <person name="Aradska J."/>
            <person name="Bulat T."/>
            <person name="Smidak R."/>
            <person name="Sarate P."/>
            <person name="Gangsoo J."/>
            <person name="Sialana F."/>
            <person name="Bilban M."/>
            <person name="Lubec G."/>
        </authorList>
    </citation>
    <scope>NUCLEOTIDE SEQUENCE</scope>
    <source>
        <tissue evidence="2">Skin</tissue>
    </source>
</reference>
<feature type="region of interest" description="Disordered" evidence="1">
    <location>
        <begin position="45"/>
        <end position="122"/>
    </location>
</feature>